<dbReference type="PANTHER" id="PTHR30383:SF5">
    <property type="entry name" value="SGNH HYDROLASE-TYPE ESTERASE DOMAIN-CONTAINING PROTEIN"/>
    <property type="match status" value="1"/>
</dbReference>
<dbReference type="Proteomes" id="UP000053370">
    <property type="component" value="Unassembled WGS sequence"/>
</dbReference>
<organism evidence="3">
    <name type="scientific">Flexilinea flocculi</name>
    <dbReference type="NCBI Taxonomy" id="1678840"/>
    <lineage>
        <taxon>Bacteria</taxon>
        <taxon>Bacillati</taxon>
        <taxon>Chloroflexota</taxon>
        <taxon>Anaerolineae</taxon>
        <taxon>Anaerolineales</taxon>
        <taxon>Anaerolineaceae</taxon>
        <taxon>Flexilinea</taxon>
    </lineage>
</organism>
<name>A0A0K8PAR7_9CHLR</name>
<gene>
    <name evidence="3" type="ORF">ATC1_12283</name>
</gene>
<feature type="transmembrane region" description="Helical" evidence="1">
    <location>
        <begin position="6"/>
        <end position="23"/>
    </location>
</feature>
<dbReference type="InterPro" id="IPR051532">
    <property type="entry name" value="Ester_Hydrolysis_Enzymes"/>
</dbReference>
<dbReference type="EMBL" id="DF968180">
    <property type="protein sequence ID" value="GAP39748.1"/>
    <property type="molecule type" value="Genomic_DNA"/>
</dbReference>
<dbReference type="Gene3D" id="3.40.50.1110">
    <property type="entry name" value="SGNH hydrolase"/>
    <property type="match status" value="1"/>
</dbReference>
<keyword evidence="1" id="KW-1133">Transmembrane helix</keyword>
<feature type="domain" description="SGNH hydrolase-type esterase" evidence="2">
    <location>
        <begin position="51"/>
        <end position="205"/>
    </location>
</feature>
<proteinExistence type="predicted"/>
<dbReference type="PANTHER" id="PTHR30383">
    <property type="entry name" value="THIOESTERASE 1/PROTEASE 1/LYSOPHOSPHOLIPASE L1"/>
    <property type="match status" value="1"/>
</dbReference>
<evidence type="ECO:0000313" key="4">
    <source>
        <dbReference type="Proteomes" id="UP000053370"/>
    </source>
</evidence>
<dbReference type="InterPro" id="IPR036514">
    <property type="entry name" value="SGNH_hydro_sf"/>
</dbReference>
<keyword evidence="1" id="KW-0472">Membrane</keyword>
<protein>
    <submittedName>
        <fullName evidence="3">Lysophospholipase L1</fullName>
    </submittedName>
</protein>
<dbReference type="RefSeq" id="WP_062278443.1">
    <property type="nucleotide sequence ID" value="NZ_DF968180.1"/>
</dbReference>
<dbReference type="Pfam" id="PF13472">
    <property type="entry name" value="Lipase_GDSL_2"/>
    <property type="match status" value="1"/>
</dbReference>
<dbReference type="AlphaFoldDB" id="A0A0K8PAR7"/>
<sequence>MIQQIFLYILIFIISAYLLYKIIERHLISAYYYQKVDHFRKFPIQPGDIVFLGDSITDFGPWEEIFPEYPVKNRGISADTVKGVYKRIDQIIEGKPSIVFLLIGTNDLGFWLSHNDRFIIKYYRMILQEFREKTPLTKVYIQSIFPRHKSFSKRIIRLNKNLEELASSYGYEFIDLFSHLANEQGALKDQLSNDHLHLMAEGYQIWTDVIRPFFPNKQ</sequence>
<keyword evidence="1" id="KW-0812">Transmembrane</keyword>
<evidence type="ECO:0000256" key="1">
    <source>
        <dbReference type="SAM" id="Phobius"/>
    </source>
</evidence>
<dbReference type="SUPFAM" id="SSF52266">
    <property type="entry name" value="SGNH hydrolase"/>
    <property type="match status" value="1"/>
</dbReference>
<evidence type="ECO:0000259" key="2">
    <source>
        <dbReference type="Pfam" id="PF13472"/>
    </source>
</evidence>
<evidence type="ECO:0000313" key="3">
    <source>
        <dbReference type="EMBL" id="GAP39748.1"/>
    </source>
</evidence>
<dbReference type="GO" id="GO:0004622">
    <property type="term" value="F:phosphatidylcholine lysophospholipase activity"/>
    <property type="evidence" value="ECO:0007669"/>
    <property type="project" value="TreeGrafter"/>
</dbReference>
<keyword evidence="4" id="KW-1185">Reference proteome</keyword>
<dbReference type="OrthoDB" id="2513075at2"/>
<dbReference type="InterPro" id="IPR013830">
    <property type="entry name" value="SGNH_hydro"/>
</dbReference>
<accession>A0A0K8PAR7</accession>
<dbReference type="STRING" id="1678840.ATC1_12283"/>
<reference evidence="3" key="1">
    <citation type="journal article" date="2015" name="Genome Announc.">
        <title>Draft Genome Sequence of Anaerolineae Strain TC1, a Novel Isolate from a Methanogenic Wastewater Treatment System.</title>
        <authorList>
            <person name="Matsuura N."/>
            <person name="Tourlousse D.M."/>
            <person name="Sun L."/>
            <person name="Toyonaga M."/>
            <person name="Kuroda K."/>
            <person name="Ohashi A."/>
            <person name="Cruz R."/>
            <person name="Yamaguchi T."/>
            <person name="Sekiguchi Y."/>
        </authorList>
    </citation>
    <scope>NUCLEOTIDE SEQUENCE [LARGE SCALE GENOMIC DNA]</scope>
    <source>
        <strain evidence="3">TC1</strain>
    </source>
</reference>